<dbReference type="NCBIfam" id="TIGR02595">
    <property type="entry name" value="PEP_CTERM"/>
    <property type="match status" value="1"/>
</dbReference>
<keyword evidence="4" id="KW-1185">Reference proteome</keyword>
<dbReference type="GO" id="GO:0008237">
    <property type="term" value="F:metallopeptidase activity"/>
    <property type="evidence" value="ECO:0007669"/>
    <property type="project" value="UniProtKB-KW"/>
</dbReference>
<dbReference type="NCBIfam" id="NF038122">
    <property type="entry name" value="metallo_LGF"/>
    <property type="match status" value="1"/>
</dbReference>
<dbReference type="InterPro" id="IPR013424">
    <property type="entry name" value="Ice-binding_C"/>
</dbReference>
<reference evidence="3" key="1">
    <citation type="submission" date="2023-01" db="EMBL/GenBank/DDBJ databases">
        <title>Whole genome sequence of Paucibacter sp. S2-9 isolated from pond sediment.</title>
        <authorList>
            <person name="Jung J.Y."/>
        </authorList>
    </citation>
    <scope>NUCLEOTIDE SEQUENCE</scope>
    <source>
        <strain evidence="3">S2-9</strain>
    </source>
</reference>
<keyword evidence="3" id="KW-0482">Metalloprotease</keyword>
<evidence type="ECO:0000313" key="4">
    <source>
        <dbReference type="Proteomes" id="UP001177769"/>
    </source>
</evidence>
<protein>
    <submittedName>
        <fullName evidence="3">NF038122 family metalloprotease</fullName>
    </submittedName>
</protein>
<dbReference type="AlphaFoldDB" id="A0AA95N841"/>
<organism evidence="3 4">
    <name type="scientific">Paucibacter sediminis</name>
    <dbReference type="NCBI Taxonomy" id="3019553"/>
    <lineage>
        <taxon>Bacteria</taxon>
        <taxon>Pseudomonadati</taxon>
        <taxon>Pseudomonadota</taxon>
        <taxon>Betaproteobacteria</taxon>
        <taxon>Burkholderiales</taxon>
        <taxon>Sphaerotilaceae</taxon>
        <taxon>Roseateles</taxon>
    </lineage>
</organism>
<dbReference type="KEGG" id="pais:PFX98_14460"/>
<feature type="signal peptide" evidence="1">
    <location>
        <begin position="1"/>
        <end position="32"/>
    </location>
</feature>
<keyword evidence="1" id="KW-0732">Signal</keyword>
<gene>
    <name evidence="3" type="ORF">PFX98_14460</name>
</gene>
<evidence type="ECO:0000259" key="2">
    <source>
        <dbReference type="Pfam" id="PF07589"/>
    </source>
</evidence>
<keyword evidence="3" id="KW-0645">Protease</keyword>
<dbReference type="Pfam" id="PF07589">
    <property type="entry name" value="PEP-CTERM"/>
    <property type="match status" value="1"/>
</dbReference>
<dbReference type="EMBL" id="CP116346">
    <property type="protein sequence ID" value="WIT10137.1"/>
    <property type="molecule type" value="Genomic_DNA"/>
</dbReference>
<accession>A0AA95N841</accession>
<sequence>MPAVARPLRPLSRLARSIALSLACAAAGPAPALVINASFGAGVDPAAQSVILGTIDIYEALFSDNITLGIRFENMNTGLGQSSTNIYQVPYASFMDKLRADASSPIDSLALAHIPLGANPVNGAANIILTRATANAVGFNVPAPLNGLDATISLNLATMNFSRLSIDPDKYDLQTVASHEIDEVLGTISGVGGSLILPVDLYRYNAAGARSFTTLGDDAYFSIDGVNMLVRYNQNPAGDYGDYWGAGPHPVHVQDAFGTRGSFADLGVEIVALDAVGFTLAAAVPEPAPVVMLLAGLGMLGWLKRRQV</sequence>
<evidence type="ECO:0000313" key="3">
    <source>
        <dbReference type="EMBL" id="WIT10137.1"/>
    </source>
</evidence>
<keyword evidence="3" id="KW-0378">Hydrolase</keyword>
<name>A0AA95N841_9BURK</name>
<feature type="chain" id="PRO_5041724347" evidence="1">
    <location>
        <begin position="33"/>
        <end position="308"/>
    </location>
</feature>
<feature type="domain" description="Ice-binding protein C-terminal" evidence="2">
    <location>
        <begin position="283"/>
        <end position="306"/>
    </location>
</feature>
<evidence type="ECO:0000256" key="1">
    <source>
        <dbReference type="SAM" id="SignalP"/>
    </source>
</evidence>
<proteinExistence type="predicted"/>
<dbReference type="Proteomes" id="UP001177769">
    <property type="component" value="Chromosome"/>
</dbReference>
<dbReference type="RefSeq" id="WP_285231206.1">
    <property type="nucleotide sequence ID" value="NZ_CP116346.1"/>
</dbReference>